<keyword evidence="4" id="KW-1185">Reference proteome</keyword>
<dbReference type="EMBL" id="MU620894">
    <property type="protein sequence ID" value="KAI8584036.1"/>
    <property type="molecule type" value="Genomic_DNA"/>
</dbReference>
<feature type="disulfide bond" evidence="1">
    <location>
        <begin position="149"/>
        <end position="165"/>
    </location>
</feature>
<reference evidence="3" key="1">
    <citation type="submission" date="2021-06" db="EMBL/GenBank/DDBJ databases">
        <authorList>
            <consortium name="DOE Joint Genome Institute"/>
            <person name="Mondo S.J."/>
            <person name="Amses K.R."/>
            <person name="Simmons D.R."/>
            <person name="Longcore J.E."/>
            <person name="Seto K."/>
            <person name="Alves G.H."/>
            <person name="Bonds A.E."/>
            <person name="Quandt C.A."/>
            <person name="Davis W.J."/>
            <person name="Chang Y."/>
            <person name="Letcher P.M."/>
            <person name="Powell M.J."/>
            <person name="Kuo A."/>
            <person name="Labutti K."/>
            <person name="Pangilinan J."/>
            <person name="Andreopoulos W."/>
            <person name="Tritt A."/>
            <person name="Riley R."/>
            <person name="Hundley H."/>
            <person name="Johnson J."/>
            <person name="Lipzen A."/>
            <person name="Barry K."/>
            <person name="Berbee M.L."/>
            <person name="Buchler N.E."/>
            <person name="Grigoriev I.V."/>
            <person name="Spatafora J.W."/>
            <person name="Stajich J.E."/>
            <person name="James T.Y."/>
        </authorList>
    </citation>
    <scope>NUCLEOTIDE SEQUENCE</scope>
    <source>
        <strain evidence="3">AG</strain>
    </source>
</reference>
<dbReference type="PROSITE" id="PS51367">
    <property type="entry name" value="THAUMATIN_2"/>
    <property type="match status" value="1"/>
</dbReference>
<dbReference type="Pfam" id="PF00314">
    <property type="entry name" value="Thaumatin"/>
    <property type="match status" value="1"/>
</dbReference>
<dbReference type="PRINTS" id="PR00347">
    <property type="entry name" value="THAUMATIN"/>
</dbReference>
<accession>A0AAD5EJF1</accession>
<sequence length="229" mass="24573">MRLTVLMLFGLCLEVTVASKKLDFHNKCKQTVTAGLLGSSTHGVQLYNLQHDQSHTLVLPNNWSGRAWGRYQCYDTKQRSNATQCGAPGTPNPASLAEFAFGAYAGLDFYDLSMVDGYNLPIKITPIGAKQGSNKYDCGSPICSNLPQCPSSLTVKGSDGKLLGCQSDCSKYGGDKFCCGGKYGAKNCGGPYAPMIKKKCPTAYSFASDDPTSTFTCKTSHGYTITFCP</sequence>
<dbReference type="RefSeq" id="XP_051449040.1">
    <property type="nucleotide sequence ID" value="XM_051593645.1"/>
</dbReference>
<feature type="signal peptide" evidence="2">
    <location>
        <begin position="1"/>
        <end position="18"/>
    </location>
</feature>
<gene>
    <name evidence="3" type="ORF">K450DRAFT_296779</name>
</gene>
<keyword evidence="2" id="KW-0732">Signal</keyword>
<dbReference type="AlphaFoldDB" id="A0AAD5EJF1"/>
<dbReference type="GeneID" id="75918987"/>
<comment type="caution">
    <text evidence="3">The sequence shown here is derived from an EMBL/GenBank/DDBJ whole genome shotgun (WGS) entry which is preliminary data.</text>
</comment>
<name>A0AAD5EJF1_UMBRA</name>
<dbReference type="Gene3D" id="2.60.110.10">
    <property type="entry name" value="Thaumatin"/>
    <property type="match status" value="1"/>
</dbReference>
<dbReference type="Proteomes" id="UP001206595">
    <property type="component" value="Unassembled WGS sequence"/>
</dbReference>
<keyword evidence="1" id="KW-1015">Disulfide bond</keyword>
<dbReference type="InterPro" id="IPR037176">
    <property type="entry name" value="Osmotin/thaumatin-like_sf"/>
</dbReference>
<dbReference type="SUPFAM" id="SSF49870">
    <property type="entry name" value="Osmotin, thaumatin-like protein"/>
    <property type="match status" value="1"/>
</dbReference>
<organism evidence="3 4">
    <name type="scientific">Umbelopsis ramanniana AG</name>
    <dbReference type="NCBI Taxonomy" id="1314678"/>
    <lineage>
        <taxon>Eukaryota</taxon>
        <taxon>Fungi</taxon>
        <taxon>Fungi incertae sedis</taxon>
        <taxon>Mucoromycota</taxon>
        <taxon>Mucoromycotina</taxon>
        <taxon>Umbelopsidomycetes</taxon>
        <taxon>Umbelopsidales</taxon>
        <taxon>Umbelopsidaceae</taxon>
        <taxon>Umbelopsis</taxon>
    </lineage>
</organism>
<feature type="disulfide bond" evidence="1">
    <location>
        <begin position="169"/>
        <end position="178"/>
    </location>
</feature>
<protein>
    <recommendedName>
        <fullName evidence="5">Osmotin, thaumatin-like protein</fullName>
    </recommendedName>
</protein>
<evidence type="ECO:0000313" key="3">
    <source>
        <dbReference type="EMBL" id="KAI8584036.1"/>
    </source>
</evidence>
<feature type="disulfide bond" evidence="1">
    <location>
        <begin position="138"/>
        <end position="200"/>
    </location>
</feature>
<proteinExistence type="predicted"/>
<evidence type="ECO:0008006" key="5">
    <source>
        <dbReference type="Google" id="ProtNLM"/>
    </source>
</evidence>
<dbReference type="PIRSF" id="PIRSF002703">
    <property type="entry name" value="Thaumatin"/>
    <property type="match status" value="1"/>
</dbReference>
<dbReference type="SMART" id="SM00205">
    <property type="entry name" value="THN"/>
    <property type="match status" value="1"/>
</dbReference>
<feature type="disulfide bond" evidence="1">
    <location>
        <begin position="28"/>
        <end position="228"/>
    </location>
</feature>
<evidence type="ECO:0000256" key="1">
    <source>
        <dbReference type="PIRSR" id="PIRSR002703-1"/>
    </source>
</evidence>
<feature type="chain" id="PRO_5042079132" description="Osmotin, thaumatin-like protein" evidence="2">
    <location>
        <begin position="19"/>
        <end position="229"/>
    </location>
</feature>
<reference evidence="3" key="2">
    <citation type="journal article" date="2022" name="Proc. Natl. Acad. Sci. U.S.A.">
        <title>Diploid-dominant life cycles characterize the early evolution of Fungi.</title>
        <authorList>
            <person name="Amses K.R."/>
            <person name="Simmons D.R."/>
            <person name="Longcore J.E."/>
            <person name="Mondo S.J."/>
            <person name="Seto K."/>
            <person name="Jeronimo G.H."/>
            <person name="Bonds A.E."/>
            <person name="Quandt C.A."/>
            <person name="Davis W.J."/>
            <person name="Chang Y."/>
            <person name="Federici B.A."/>
            <person name="Kuo A."/>
            <person name="LaButti K."/>
            <person name="Pangilinan J."/>
            <person name="Andreopoulos W."/>
            <person name="Tritt A."/>
            <person name="Riley R."/>
            <person name="Hundley H."/>
            <person name="Johnson J."/>
            <person name="Lipzen A."/>
            <person name="Barry K."/>
            <person name="Lang B.F."/>
            <person name="Cuomo C.A."/>
            <person name="Buchler N.E."/>
            <person name="Grigoriev I.V."/>
            <person name="Spatafora J.W."/>
            <person name="Stajich J.E."/>
            <person name="James T.Y."/>
        </authorList>
    </citation>
    <scope>NUCLEOTIDE SEQUENCE</scope>
    <source>
        <strain evidence="3">AG</strain>
    </source>
</reference>
<evidence type="ECO:0000313" key="4">
    <source>
        <dbReference type="Proteomes" id="UP001206595"/>
    </source>
</evidence>
<evidence type="ECO:0000256" key="2">
    <source>
        <dbReference type="SAM" id="SignalP"/>
    </source>
</evidence>
<dbReference type="PANTHER" id="PTHR31013">
    <property type="entry name" value="THAUMATIN FAMILY PROTEIN-RELATED"/>
    <property type="match status" value="1"/>
</dbReference>
<dbReference type="InterPro" id="IPR001938">
    <property type="entry name" value="Thaumatin"/>
</dbReference>
<feature type="disulfide bond" evidence="1">
    <location>
        <begin position="179"/>
        <end position="188"/>
    </location>
</feature>
<dbReference type="PANTHER" id="PTHR31013:SF2">
    <property type="entry name" value="THAUMATIN-LIKE PROTEIN"/>
    <property type="match status" value="1"/>
</dbReference>